<dbReference type="AlphaFoldDB" id="A0A251KBJ6"/>
<feature type="region of interest" description="Disordered" evidence="1">
    <location>
        <begin position="168"/>
        <end position="204"/>
    </location>
</feature>
<proteinExistence type="predicted"/>
<dbReference type="Proteomes" id="UP000091857">
    <property type="component" value="Chromosome 8"/>
</dbReference>
<accession>A0A251KBJ6</accession>
<feature type="compositionally biased region" description="Polar residues" evidence="1">
    <location>
        <begin position="336"/>
        <end position="354"/>
    </location>
</feature>
<gene>
    <name evidence="2" type="ORF">MANES_08G082000</name>
</gene>
<dbReference type="OrthoDB" id="1747509at2759"/>
<evidence type="ECO:0000313" key="2">
    <source>
        <dbReference type="EMBL" id="OAY43597.1"/>
    </source>
</evidence>
<dbReference type="Gramene" id="Manes.08G082000.8.v8.1">
    <property type="protein sequence ID" value="Manes.08G082000.8.v8.1.CDS.1"/>
    <property type="gene ID" value="Manes.08G082000.v8.1"/>
</dbReference>
<keyword evidence="3" id="KW-1185">Reference proteome</keyword>
<evidence type="ECO:0000313" key="3">
    <source>
        <dbReference type="Proteomes" id="UP000091857"/>
    </source>
</evidence>
<reference evidence="2 3" key="1">
    <citation type="submission" date="2016-02" db="EMBL/GenBank/DDBJ databases">
        <title>WGS assembly of Manihot esculenta.</title>
        <authorList>
            <person name="Bredeson J.V."/>
            <person name="Prochnik S.E."/>
            <person name="Lyons J.B."/>
            <person name="Schmutz J."/>
            <person name="Grimwood J."/>
            <person name="Vrebalov J."/>
            <person name="Bart R.S."/>
            <person name="Amuge T."/>
            <person name="Ferguson M.E."/>
            <person name="Green R."/>
            <person name="Putnam N."/>
            <person name="Stites J."/>
            <person name="Rounsley S."/>
            <person name="Rokhsar D.S."/>
        </authorList>
    </citation>
    <scope>NUCLEOTIDE SEQUENCE [LARGE SCALE GENOMIC DNA]</scope>
    <source>
        <strain evidence="3">cv. AM560-2</strain>
        <tissue evidence="2">Leaf</tissue>
    </source>
</reference>
<dbReference type="EMBL" id="CM004394">
    <property type="protein sequence ID" value="OAY43597.1"/>
    <property type="molecule type" value="Genomic_DNA"/>
</dbReference>
<feature type="compositionally biased region" description="Acidic residues" evidence="1">
    <location>
        <begin position="179"/>
        <end position="193"/>
    </location>
</feature>
<dbReference type="Gramene" id="Manes.08G082000.5.v8.1">
    <property type="protein sequence ID" value="Manes.08G082000.5.v8.1.CDS.1"/>
    <property type="gene ID" value="Manes.08G082000.v8.1"/>
</dbReference>
<dbReference type="PANTHER" id="PTHR37724:SF1">
    <property type="entry name" value="OS02G0564300 PROTEIN"/>
    <property type="match status" value="1"/>
</dbReference>
<evidence type="ECO:0000256" key="1">
    <source>
        <dbReference type="SAM" id="MobiDB-lite"/>
    </source>
</evidence>
<protein>
    <recommendedName>
        <fullName evidence="4">DEAD-box ATP-dependent RNA helicase 33</fullName>
    </recommendedName>
</protein>
<feature type="compositionally biased region" description="Basic and acidic residues" evidence="1">
    <location>
        <begin position="230"/>
        <end position="246"/>
    </location>
</feature>
<dbReference type="Gramene" id="Manes.08G082000.1.v8.1">
    <property type="protein sequence ID" value="Manes.08G082000.1.v8.1.CDS.1"/>
    <property type="gene ID" value="Manes.08G082000.v8.1"/>
</dbReference>
<dbReference type="Gramene" id="Manes.08G082000.7.v8.1">
    <property type="protein sequence ID" value="Manes.08G082000.7.v8.1.CDS.1"/>
    <property type="gene ID" value="Manes.08G082000.v8.1"/>
</dbReference>
<feature type="region of interest" description="Disordered" evidence="1">
    <location>
        <begin position="219"/>
        <end position="354"/>
    </location>
</feature>
<organism evidence="2 3">
    <name type="scientific">Manihot esculenta</name>
    <name type="common">Cassava</name>
    <name type="synonym">Jatropha manihot</name>
    <dbReference type="NCBI Taxonomy" id="3983"/>
    <lineage>
        <taxon>Eukaryota</taxon>
        <taxon>Viridiplantae</taxon>
        <taxon>Streptophyta</taxon>
        <taxon>Embryophyta</taxon>
        <taxon>Tracheophyta</taxon>
        <taxon>Spermatophyta</taxon>
        <taxon>Magnoliopsida</taxon>
        <taxon>eudicotyledons</taxon>
        <taxon>Gunneridae</taxon>
        <taxon>Pentapetalae</taxon>
        <taxon>rosids</taxon>
        <taxon>fabids</taxon>
        <taxon>Malpighiales</taxon>
        <taxon>Euphorbiaceae</taxon>
        <taxon>Crotonoideae</taxon>
        <taxon>Manihoteae</taxon>
        <taxon>Manihot</taxon>
    </lineage>
</organism>
<dbReference type="PANTHER" id="PTHR37724">
    <property type="entry name" value="OS02G0564300 PROTEIN"/>
    <property type="match status" value="1"/>
</dbReference>
<name>A0A251KBJ6_MANES</name>
<dbReference type="EMBL" id="CM004394">
    <property type="protein sequence ID" value="OAY43598.1"/>
    <property type="molecule type" value="Genomic_DNA"/>
</dbReference>
<dbReference type="STRING" id="3983.A0A251KBJ6"/>
<dbReference type="Gramene" id="Manes.08G082000.6.v8.1">
    <property type="protein sequence ID" value="Manes.08G082000.6.v8.1.CDS.1"/>
    <property type="gene ID" value="Manes.08G082000.v8.1"/>
</dbReference>
<evidence type="ECO:0008006" key="4">
    <source>
        <dbReference type="Google" id="ProtNLM"/>
    </source>
</evidence>
<dbReference type="Gramene" id="Manes.08G082000.4.v8.1">
    <property type="protein sequence ID" value="Manes.08G082000.4.v8.1.CDS.1"/>
    <property type="gene ID" value="Manes.08G082000.v8.1"/>
</dbReference>
<sequence length="354" mass="39705">MSLSIPMQLSFSKTLSSHHPLFCSRFSHLSLHTSPVPRKTTIIRMGGGPRTYPGGVSKWQWKRMQAKKAKQLLKARLCRERQIYEMRKRSELKAAVSELERPWEVVERAPTLFSVSADEQVKVLADRFQKPGGFDLWSERDGPQLFETPDGIPSARFFPKGVVHSVRPYGKIAGNGDGDREEEDSALESEGENENGNKDRYGMTMAKNGYKSNAVSVNGKFRRGGLNNGRKKDYMDSLAREDKSDSESGYNKNSAGKWGMDKNSRSRNGGEIRKQGNRSRFRSGLGSLDSGQVGLGRKQRGGGDFKNSRSKIDGRINGSNDFGNRRYSKSEVLDMNLQQDGSYGFQSKNRQIES</sequence>
<feature type="compositionally biased region" description="Basic and acidic residues" evidence="1">
    <location>
        <begin position="259"/>
        <end position="274"/>
    </location>
</feature>
<feature type="compositionally biased region" description="Basic and acidic residues" evidence="1">
    <location>
        <begin position="301"/>
        <end position="314"/>
    </location>
</feature>
<dbReference type="Gramene" id="Manes.08G082000.3.v8.1">
    <property type="protein sequence ID" value="Manes.08G082000.3.v8.1.CDS.1"/>
    <property type="gene ID" value="Manes.08G082000.v8.1"/>
</dbReference>